<dbReference type="GO" id="GO:0051015">
    <property type="term" value="F:actin filament binding"/>
    <property type="evidence" value="ECO:0007669"/>
    <property type="project" value="TreeGrafter"/>
</dbReference>
<protein>
    <submittedName>
        <fullName evidence="2">DUF500-domain-containing protein</fullName>
    </submittedName>
</protein>
<reference evidence="2 3" key="1">
    <citation type="submission" date="2016-04" db="EMBL/GenBank/DDBJ databases">
        <title>A degradative enzymes factory behind the ericoid mycorrhizal symbiosis.</title>
        <authorList>
            <consortium name="DOE Joint Genome Institute"/>
            <person name="Martino E."/>
            <person name="Morin E."/>
            <person name="Grelet G."/>
            <person name="Kuo A."/>
            <person name="Kohler A."/>
            <person name="Daghino S."/>
            <person name="Barry K."/>
            <person name="Choi C."/>
            <person name="Cichocki N."/>
            <person name="Clum A."/>
            <person name="Copeland A."/>
            <person name="Hainaut M."/>
            <person name="Haridas S."/>
            <person name="Labutti K."/>
            <person name="Lindquist E."/>
            <person name="Lipzen A."/>
            <person name="Khouja H.-R."/>
            <person name="Murat C."/>
            <person name="Ohm R."/>
            <person name="Olson A."/>
            <person name="Spatafora J."/>
            <person name="Veneault-Fourrey C."/>
            <person name="Henrissat B."/>
            <person name="Grigoriev I."/>
            <person name="Martin F."/>
            <person name="Perotto S."/>
        </authorList>
    </citation>
    <scope>NUCLEOTIDE SEQUENCE [LARGE SCALE GENOMIC DNA]</scope>
    <source>
        <strain evidence="2 3">E</strain>
    </source>
</reference>
<evidence type="ECO:0000313" key="3">
    <source>
        <dbReference type="Proteomes" id="UP000235371"/>
    </source>
</evidence>
<dbReference type="PANTHER" id="PTHR15629:SF2">
    <property type="entry name" value="SH3 DOMAIN-CONTAINING YSC84-LIKE PROTEIN 1"/>
    <property type="match status" value="1"/>
</dbReference>
<dbReference type="GO" id="GO:0035091">
    <property type="term" value="F:phosphatidylinositol binding"/>
    <property type="evidence" value="ECO:0007669"/>
    <property type="project" value="TreeGrafter"/>
</dbReference>
<dbReference type="AlphaFoldDB" id="A0A2J6TVA5"/>
<dbReference type="RefSeq" id="XP_024743854.1">
    <property type="nucleotide sequence ID" value="XM_024873550.1"/>
</dbReference>
<keyword evidence="3" id="KW-1185">Reference proteome</keyword>
<accession>A0A2J6TVA5</accession>
<dbReference type="InParanoid" id="A0A2J6TVA5"/>
<evidence type="ECO:0000313" key="2">
    <source>
        <dbReference type="EMBL" id="PMD66950.1"/>
    </source>
</evidence>
<dbReference type="GO" id="GO:0051017">
    <property type="term" value="P:actin filament bundle assembly"/>
    <property type="evidence" value="ECO:0007669"/>
    <property type="project" value="TreeGrafter"/>
</dbReference>
<name>A0A2J6TVA5_9HELO</name>
<dbReference type="GO" id="GO:0030479">
    <property type="term" value="C:actin cortical patch"/>
    <property type="evidence" value="ECO:0007669"/>
    <property type="project" value="TreeGrafter"/>
</dbReference>
<dbReference type="PANTHER" id="PTHR15629">
    <property type="entry name" value="SH3YL1 PROTEIN"/>
    <property type="match status" value="1"/>
</dbReference>
<gene>
    <name evidence="2" type="ORF">K444DRAFT_514828</name>
</gene>
<feature type="domain" description="Ysc84 actin-binding" evidence="1">
    <location>
        <begin position="77"/>
        <end position="203"/>
    </location>
</feature>
<dbReference type="GeneID" id="36581630"/>
<dbReference type="InterPro" id="IPR051702">
    <property type="entry name" value="SH3_domain_YSC84-like"/>
</dbReference>
<dbReference type="EMBL" id="KZ613740">
    <property type="protein sequence ID" value="PMD66950.1"/>
    <property type="molecule type" value="Genomic_DNA"/>
</dbReference>
<sequence>ASEWKRSSKILSSFIDPREGFVPDRVIPPSILANAKGLAIITVVKAGFLGSTRYGNGVVVGRLANGNWSAPTAIALTGAGFGGQIGFELTDFVLILNDIEAVWKLSQQGSLTLGRNVSLATGPLGENAEAAGTLSSKCIAGSFCYSKMEGMFAVVSLDGLITIGERIETNDRLYGQRYTASQLMGGSVRPPLAAISFIKVLNDYTNVLNSTVPGGLTMSEEPIPPNLQGLSSETVSLEDDQVVALIDFDAEGPGHLGFKNRRNCHGGGD</sequence>
<proteinExistence type="predicted"/>
<organism evidence="2 3">
    <name type="scientific">Hyaloscypha bicolor E</name>
    <dbReference type="NCBI Taxonomy" id="1095630"/>
    <lineage>
        <taxon>Eukaryota</taxon>
        <taxon>Fungi</taxon>
        <taxon>Dikarya</taxon>
        <taxon>Ascomycota</taxon>
        <taxon>Pezizomycotina</taxon>
        <taxon>Leotiomycetes</taxon>
        <taxon>Helotiales</taxon>
        <taxon>Hyaloscyphaceae</taxon>
        <taxon>Hyaloscypha</taxon>
        <taxon>Hyaloscypha bicolor</taxon>
    </lineage>
</organism>
<dbReference type="Proteomes" id="UP000235371">
    <property type="component" value="Unassembled WGS sequence"/>
</dbReference>
<dbReference type="Pfam" id="PF04366">
    <property type="entry name" value="Ysc84"/>
    <property type="match status" value="1"/>
</dbReference>
<dbReference type="InterPro" id="IPR007461">
    <property type="entry name" value="Ysc84_actin-binding"/>
</dbReference>
<feature type="non-terminal residue" evidence="2">
    <location>
        <position position="1"/>
    </location>
</feature>
<evidence type="ECO:0000259" key="1">
    <source>
        <dbReference type="Pfam" id="PF04366"/>
    </source>
</evidence>
<dbReference type="OrthoDB" id="10255128at2759"/>
<dbReference type="GO" id="GO:0051666">
    <property type="term" value="P:actin cortical patch localization"/>
    <property type="evidence" value="ECO:0007669"/>
    <property type="project" value="TreeGrafter"/>
</dbReference>
<dbReference type="STRING" id="1095630.A0A2J6TVA5"/>